<dbReference type="PANTHER" id="PTHR48055">
    <property type="entry name" value="LEUCINE-RICH REPEAT RECEPTOR PROTEIN KINASE EMS1"/>
    <property type="match status" value="1"/>
</dbReference>
<dbReference type="GO" id="GO:0004672">
    <property type="term" value="F:protein kinase activity"/>
    <property type="evidence" value="ECO:0007669"/>
    <property type="project" value="InterPro"/>
</dbReference>
<dbReference type="InterPro" id="IPR000719">
    <property type="entry name" value="Prot_kinase_dom"/>
</dbReference>
<dbReference type="PROSITE" id="PS50011">
    <property type="entry name" value="PROTEIN_KINASE_DOM"/>
    <property type="match status" value="1"/>
</dbReference>
<feature type="domain" description="Protein kinase" evidence="1">
    <location>
        <begin position="1"/>
        <end position="158"/>
    </location>
</feature>
<evidence type="ECO:0000313" key="3">
    <source>
        <dbReference type="Proteomes" id="UP001341281"/>
    </source>
</evidence>
<evidence type="ECO:0000259" key="1">
    <source>
        <dbReference type="PROSITE" id="PS50011"/>
    </source>
</evidence>
<dbReference type="SUPFAM" id="SSF56112">
    <property type="entry name" value="Protein kinase-like (PK-like)"/>
    <property type="match status" value="1"/>
</dbReference>
<dbReference type="InterPro" id="IPR011009">
    <property type="entry name" value="Kinase-like_dom_sf"/>
</dbReference>
<dbReference type="InterPro" id="IPR051564">
    <property type="entry name" value="LRR_receptor-like_kinase"/>
</dbReference>
<accession>A0AAQ3XDJ6</accession>
<reference evidence="2 3" key="1">
    <citation type="submission" date="2024-02" db="EMBL/GenBank/DDBJ databases">
        <title>High-quality chromosome-scale genome assembly of Pensacola bahiagrass (Paspalum notatum Flugge var. saurae).</title>
        <authorList>
            <person name="Vega J.M."/>
            <person name="Podio M."/>
            <person name="Orjuela J."/>
            <person name="Siena L.A."/>
            <person name="Pessino S.C."/>
            <person name="Combes M.C."/>
            <person name="Mariac C."/>
            <person name="Albertini E."/>
            <person name="Pupilli F."/>
            <person name="Ortiz J.P.A."/>
            <person name="Leblanc O."/>
        </authorList>
    </citation>
    <scope>NUCLEOTIDE SEQUENCE [LARGE SCALE GENOMIC DNA]</scope>
    <source>
        <strain evidence="2">R1</strain>
        <tissue evidence="2">Leaf</tissue>
    </source>
</reference>
<keyword evidence="3" id="KW-1185">Reference proteome</keyword>
<organism evidence="2 3">
    <name type="scientific">Paspalum notatum var. saurae</name>
    <dbReference type="NCBI Taxonomy" id="547442"/>
    <lineage>
        <taxon>Eukaryota</taxon>
        <taxon>Viridiplantae</taxon>
        <taxon>Streptophyta</taxon>
        <taxon>Embryophyta</taxon>
        <taxon>Tracheophyta</taxon>
        <taxon>Spermatophyta</taxon>
        <taxon>Magnoliopsida</taxon>
        <taxon>Liliopsida</taxon>
        <taxon>Poales</taxon>
        <taxon>Poaceae</taxon>
        <taxon>PACMAD clade</taxon>
        <taxon>Panicoideae</taxon>
        <taxon>Andropogonodae</taxon>
        <taxon>Paspaleae</taxon>
        <taxon>Paspalinae</taxon>
        <taxon>Paspalum</taxon>
    </lineage>
</organism>
<dbReference type="Pfam" id="PF00069">
    <property type="entry name" value="Pkinase"/>
    <property type="match status" value="1"/>
</dbReference>
<gene>
    <name evidence="2" type="ORF">U9M48_041633</name>
</gene>
<protein>
    <recommendedName>
        <fullName evidence="1">Protein kinase domain-containing protein</fullName>
    </recommendedName>
</protein>
<dbReference type="PANTHER" id="PTHR48055:SF22">
    <property type="entry name" value="LEUCINE-RICH REPEAT RECEPTOR-LIKE SERINE_THREONINE_TYROSINE-PROTEIN KINASE SOBIR1"/>
    <property type="match status" value="1"/>
</dbReference>
<dbReference type="Proteomes" id="UP001341281">
    <property type="component" value="Chromosome 10"/>
</dbReference>
<dbReference type="Gene3D" id="1.10.510.10">
    <property type="entry name" value="Transferase(Phosphotransferase) domain 1"/>
    <property type="match status" value="1"/>
</dbReference>
<proteinExistence type="predicted"/>
<sequence length="176" mass="19000">MHRDLKPANVLLGDDLEPLVTDFGLAKVIADAHTHVTASAVAGTLGYIAPEYRQTLKFTPKCDVYSFGVVLAALATGKAPSDEFFVHMELEAIGLVRWLRCVMLAGDHDVAIDPGIAGAGYDDQVVLVLRTAVLCTADDPRERPSARRSGACCRRSRFRSCSKLLVASSHNILLAH</sequence>
<dbReference type="GO" id="GO:0016020">
    <property type="term" value="C:membrane"/>
    <property type="evidence" value="ECO:0007669"/>
    <property type="project" value="TreeGrafter"/>
</dbReference>
<dbReference type="GO" id="GO:0005524">
    <property type="term" value="F:ATP binding"/>
    <property type="evidence" value="ECO:0007669"/>
    <property type="project" value="InterPro"/>
</dbReference>
<dbReference type="EMBL" id="CP144754">
    <property type="protein sequence ID" value="WVZ95931.1"/>
    <property type="molecule type" value="Genomic_DNA"/>
</dbReference>
<dbReference type="AlphaFoldDB" id="A0AAQ3XDJ6"/>
<name>A0AAQ3XDJ6_PASNO</name>
<evidence type="ECO:0000313" key="2">
    <source>
        <dbReference type="EMBL" id="WVZ95931.1"/>
    </source>
</evidence>